<evidence type="ECO:0000313" key="1">
    <source>
        <dbReference type="EMBL" id="PSJ43757.1"/>
    </source>
</evidence>
<dbReference type="OrthoDB" id="5588953at2"/>
<sequence length="95" mass="10124">MNIQSAFSAGLQGYQRAADGVAEASVNISRQHLNRVANQSDTAPEVNPDRFVDAGRKTATDSLVQLKQGELQARAGVNSIRSADAMLGTLIDIRV</sequence>
<name>A0A2P7R0L7_9GAMM</name>
<accession>A0A2P7R0L7</accession>
<keyword evidence="2" id="KW-1185">Reference proteome</keyword>
<organism evidence="1 2">
    <name type="scientific">Zobellella endophytica</name>
    <dbReference type="NCBI Taxonomy" id="2116700"/>
    <lineage>
        <taxon>Bacteria</taxon>
        <taxon>Pseudomonadati</taxon>
        <taxon>Pseudomonadota</taxon>
        <taxon>Gammaproteobacteria</taxon>
        <taxon>Aeromonadales</taxon>
        <taxon>Aeromonadaceae</taxon>
        <taxon>Zobellella</taxon>
    </lineage>
</organism>
<dbReference type="Proteomes" id="UP000240243">
    <property type="component" value="Unassembled WGS sequence"/>
</dbReference>
<comment type="caution">
    <text evidence="1">The sequence shown here is derived from an EMBL/GenBank/DDBJ whole genome shotgun (WGS) entry which is preliminary data.</text>
</comment>
<proteinExistence type="predicted"/>
<dbReference type="EMBL" id="PXYG01000008">
    <property type="protein sequence ID" value="PSJ43757.1"/>
    <property type="molecule type" value="Genomic_DNA"/>
</dbReference>
<protein>
    <recommendedName>
        <fullName evidence="3">Flagellar biosynthesis protein FlgE</fullName>
    </recommendedName>
</protein>
<evidence type="ECO:0008006" key="3">
    <source>
        <dbReference type="Google" id="ProtNLM"/>
    </source>
</evidence>
<evidence type="ECO:0000313" key="2">
    <source>
        <dbReference type="Proteomes" id="UP000240243"/>
    </source>
</evidence>
<dbReference type="AlphaFoldDB" id="A0A2P7R0L7"/>
<dbReference type="RefSeq" id="WP_106730712.1">
    <property type="nucleotide sequence ID" value="NZ_PXYG01000008.1"/>
</dbReference>
<gene>
    <name evidence="1" type="ORF">C7H85_16060</name>
</gene>
<reference evidence="1 2" key="1">
    <citation type="submission" date="2018-03" db="EMBL/GenBank/DDBJ databases">
        <title>The draft genome of Zobellella sp. 59N8.</title>
        <authorList>
            <person name="Liu L."/>
            <person name="Li L."/>
            <person name="Zhang X."/>
            <person name="Liang L."/>
            <person name="Wang T."/>
        </authorList>
    </citation>
    <scope>NUCLEOTIDE SEQUENCE [LARGE SCALE GENOMIC DNA]</scope>
    <source>
        <strain evidence="1 2">59N8</strain>
    </source>
</reference>